<dbReference type="CDD" id="cd00067">
    <property type="entry name" value="GAL4"/>
    <property type="match status" value="1"/>
</dbReference>
<gene>
    <name evidence="4" type="ORF">Bfra_003788</name>
</gene>
<organism evidence="4 5">
    <name type="scientific">Botrytis fragariae</name>
    <dbReference type="NCBI Taxonomy" id="1964551"/>
    <lineage>
        <taxon>Eukaryota</taxon>
        <taxon>Fungi</taxon>
        <taxon>Dikarya</taxon>
        <taxon>Ascomycota</taxon>
        <taxon>Pezizomycotina</taxon>
        <taxon>Leotiomycetes</taxon>
        <taxon>Helotiales</taxon>
        <taxon>Sclerotiniaceae</taxon>
        <taxon>Botrytis</taxon>
    </lineage>
</organism>
<dbReference type="EMBL" id="JABFCT010000006">
    <property type="protein sequence ID" value="KAF5875334.1"/>
    <property type="molecule type" value="Genomic_DNA"/>
</dbReference>
<dbReference type="InterPro" id="IPR001138">
    <property type="entry name" value="Zn2Cys6_DnaBD"/>
</dbReference>
<dbReference type="PANTHER" id="PTHR47784:SF9">
    <property type="entry name" value="ZN(II)2CYS6 TRANSCRIPTION FACTOR (EUROFUNG)"/>
    <property type="match status" value="1"/>
</dbReference>
<evidence type="ECO:0000256" key="1">
    <source>
        <dbReference type="ARBA" id="ARBA00023242"/>
    </source>
</evidence>
<dbReference type="AlphaFoldDB" id="A0A8H6AX46"/>
<dbReference type="PANTHER" id="PTHR47784">
    <property type="entry name" value="STEROL UPTAKE CONTROL PROTEIN 2"/>
    <property type="match status" value="1"/>
</dbReference>
<keyword evidence="5" id="KW-1185">Reference proteome</keyword>
<protein>
    <submittedName>
        <fullName evidence="4">Putative transcription factor cys6 protein</fullName>
    </submittedName>
</protein>
<feature type="compositionally biased region" description="Basic residues" evidence="2">
    <location>
        <begin position="11"/>
        <end position="24"/>
    </location>
</feature>
<dbReference type="GeneID" id="59257885"/>
<accession>A0A8H6AX46</accession>
<dbReference type="Gene3D" id="4.10.240.10">
    <property type="entry name" value="Zn(2)-C6 fungal-type DNA-binding domain"/>
    <property type="match status" value="1"/>
</dbReference>
<dbReference type="InterPro" id="IPR053157">
    <property type="entry name" value="Sterol_Uptake_Regulator"/>
</dbReference>
<feature type="domain" description="Zn(2)-C6 fungal-type" evidence="3">
    <location>
        <begin position="44"/>
        <end position="75"/>
    </location>
</feature>
<reference evidence="4 5" key="1">
    <citation type="journal article" date="2020" name="Phytopathology">
        <title>A high-quality genome resource of Botrytis fragariae, a new and rapidly spreading fungal pathogen causing strawberry gray mold in the U.S.A.</title>
        <authorList>
            <person name="Wu Y."/>
            <person name="Saski C.A."/>
            <person name="Schnabel G."/>
            <person name="Xiao S."/>
            <person name="Hu M."/>
        </authorList>
    </citation>
    <scope>NUCLEOTIDE SEQUENCE [LARGE SCALE GENOMIC DNA]</scope>
    <source>
        <strain evidence="4 5">BVB16</strain>
    </source>
</reference>
<name>A0A8H6AX46_9HELO</name>
<evidence type="ECO:0000259" key="3">
    <source>
        <dbReference type="Pfam" id="PF00172"/>
    </source>
</evidence>
<proteinExistence type="predicted"/>
<dbReference type="Pfam" id="PF00172">
    <property type="entry name" value="Zn_clus"/>
    <property type="match status" value="1"/>
</dbReference>
<dbReference type="RefSeq" id="XP_037194280.1">
    <property type="nucleotide sequence ID" value="XM_037334193.1"/>
</dbReference>
<dbReference type="OrthoDB" id="416217at2759"/>
<feature type="region of interest" description="Disordered" evidence="2">
    <location>
        <begin position="1"/>
        <end position="24"/>
    </location>
</feature>
<dbReference type="Proteomes" id="UP000531561">
    <property type="component" value="Unassembled WGS sequence"/>
</dbReference>
<evidence type="ECO:0000256" key="2">
    <source>
        <dbReference type="SAM" id="MobiDB-lite"/>
    </source>
</evidence>
<dbReference type="GO" id="GO:0001228">
    <property type="term" value="F:DNA-binding transcription activator activity, RNA polymerase II-specific"/>
    <property type="evidence" value="ECO:0007669"/>
    <property type="project" value="TreeGrafter"/>
</dbReference>
<keyword evidence="1" id="KW-0539">Nucleus</keyword>
<dbReference type="GO" id="GO:0008270">
    <property type="term" value="F:zinc ion binding"/>
    <property type="evidence" value="ECO:0007669"/>
    <property type="project" value="InterPro"/>
</dbReference>
<sequence length="425" mass="49125">MTTPFSISGKAPHRTIRPHKKSRRGCGNCKLRKVKFSSHPKRICLTGRPQCDEDRPKCKRCAEFNVLCNYDNQTSALQLLEKSFTFETLQHRLPYSLNQTIPIFISSRLKTPGKIDVYDLSDQEHLELLNKFQTRTVYSITTSRNLQIYQNEFIKLSCLHPYLMHALLTFTLMHDRHISIEHSIRMSPREAFHWCQSVSLFSRKLSSGSIESSSERDALWATSVLLGIITFCNIEAAGPEEAWPLKTPSSLDLNWLTMSYGKSEIWKLGLDQNASAFKTLMAPSFETSSQFSHIRLETLPQALVTLLDLYPSSKSHDNPYHLAASLLSDIIDLDDPITVILKFWTFVSSMHPQYKRLLLQKEPRALLLQAYWFGKVCQFPHWWIWRRVSLECQAICIFLETFHKNELDIQTLLVYPKMISGLTSY</sequence>
<evidence type="ECO:0000313" key="5">
    <source>
        <dbReference type="Proteomes" id="UP000531561"/>
    </source>
</evidence>
<dbReference type="InterPro" id="IPR036864">
    <property type="entry name" value="Zn2-C6_fun-type_DNA-bd_sf"/>
</dbReference>
<comment type="caution">
    <text evidence="4">The sequence shown here is derived from an EMBL/GenBank/DDBJ whole genome shotgun (WGS) entry which is preliminary data.</text>
</comment>
<evidence type="ECO:0000313" key="4">
    <source>
        <dbReference type="EMBL" id="KAF5875334.1"/>
    </source>
</evidence>